<reference evidence="4" key="3">
    <citation type="submission" date="2015-04" db="UniProtKB">
        <authorList>
            <consortium name="EnsemblPlants"/>
        </authorList>
    </citation>
    <scope>IDENTIFICATION</scope>
    <source>
        <strain evidence="4">cv. Jemalong A17</strain>
    </source>
</reference>
<dbReference type="HOGENOM" id="CLU_112628_0_0_1"/>
<organism evidence="3 5">
    <name type="scientific">Medicago truncatula</name>
    <name type="common">Barrel medic</name>
    <name type="synonym">Medicago tribuloides</name>
    <dbReference type="NCBI Taxonomy" id="3880"/>
    <lineage>
        <taxon>Eukaryota</taxon>
        <taxon>Viridiplantae</taxon>
        <taxon>Streptophyta</taxon>
        <taxon>Embryophyta</taxon>
        <taxon>Tracheophyta</taxon>
        <taxon>Spermatophyta</taxon>
        <taxon>Magnoliopsida</taxon>
        <taxon>eudicotyledons</taxon>
        <taxon>Gunneridae</taxon>
        <taxon>Pentapetalae</taxon>
        <taxon>rosids</taxon>
        <taxon>fabids</taxon>
        <taxon>Fabales</taxon>
        <taxon>Fabaceae</taxon>
        <taxon>Papilionoideae</taxon>
        <taxon>50 kb inversion clade</taxon>
        <taxon>NPAAA clade</taxon>
        <taxon>Hologalegina</taxon>
        <taxon>IRL clade</taxon>
        <taxon>Trifolieae</taxon>
        <taxon>Medicago</taxon>
    </lineage>
</organism>
<feature type="region of interest" description="Disordered" evidence="1">
    <location>
        <begin position="184"/>
        <end position="209"/>
    </location>
</feature>
<accession>G7K1H0</accession>
<keyword evidence="5" id="KW-1185">Reference proteome</keyword>
<protein>
    <submittedName>
        <fullName evidence="3">Transmembrane protein, putative</fullName>
    </submittedName>
</protein>
<proteinExistence type="predicted"/>
<evidence type="ECO:0000313" key="3">
    <source>
        <dbReference type="EMBL" id="AES96223.1"/>
    </source>
</evidence>
<dbReference type="PaxDb" id="3880-AES96223"/>
<reference evidence="3 5" key="1">
    <citation type="journal article" date="2011" name="Nature">
        <title>The Medicago genome provides insight into the evolution of rhizobial symbioses.</title>
        <authorList>
            <person name="Young N.D."/>
            <person name="Debelle F."/>
            <person name="Oldroyd G.E."/>
            <person name="Geurts R."/>
            <person name="Cannon S.B."/>
            <person name="Udvardi M.K."/>
            <person name="Benedito V.A."/>
            <person name="Mayer K.F."/>
            <person name="Gouzy J."/>
            <person name="Schoof H."/>
            <person name="Van de Peer Y."/>
            <person name="Proost S."/>
            <person name="Cook D.R."/>
            <person name="Meyers B.C."/>
            <person name="Spannagl M."/>
            <person name="Cheung F."/>
            <person name="De Mita S."/>
            <person name="Krishnakumar V."/>
            <person name="Gundlach H."/>
            <person name="Zhou S."/>
            <person name="Mudge J."/>
            <person name="Bharti A.K."/>
            <person name="Murray J.D."/>
            <person name="Naoumkina M.A."/>
            <person name="Rosen B."/>
            <person name="Silverstein K.A."/>
            <person name="Tang H."/>
            <person name="Rombauts S."/>
            <person name="Zhao P.X."/>
            <person name="Zhou P."/>
            <person name="Barbe V."/>
            <person name="Bardou P."/>
            <person name="Bechner M."/>
            <person name="Bellec A."/>
            <person name="Berger A."/>
            <person name="Berges H."/>
            <person name="Bidwell S."/>
            <person name="Bisseling T."/>
            <person name="Choisne N."/>
            <person name="Couloux A."/>
            <person name="Denny R."/>
            <person name="Deshpande S."/>
            <person name="Dai X."/>
            <person name="Doyle J.J."/>
            <person name="Dudez A.M."/>
            <person name="Farmer A.D."/>
            <person name="Fouteau S."/>
            <person name="Franken C."/>
            <person name="Gibelin C."/>
            <person name="Gish J."/>
            <person name="Goldstein S."/>
            <person name="Gonzalez A.J."/>
            <person name="Green P.J."/>
            <person name="Hallab A."/>
            <person name="Hartog M."/>
            <person name="Hua A."/>
            <person name="Humphray S.J."/>
            <person name="Jeong D.H."/>
            <person name="Jing Y."/>
            <person name="Jocker A."/>
            <person name="Kenton S.M."/>
            <person name="Kim D.J."/>
            <person name="Klee K."/>
            <person name="Lai H."/>
            <person name="Lang C."/>
            <person name="Lin S."/>
            <person name="Macmil S.L."/>
            <person name="Magdelenat G."/>
            <person name="Matthews L."/>
            <person name="McCorrison J."/>
            <person name="Monaghan E.L."/>
            <person name="Mun J.H."/>
            <person name="Najar F.Z."/>
            <person name="Nicholson C."/>
            <person name="Noirot C."/>
            <person name="O'Bleness M."/>
            <person name="Paule C.R."/>
            <person name="Poulain J."/>
            <person name="Prion F."/>
            <person name="Qin B."/>
            <person name="Qu C."/>
            <person name="Retzel E.F."/>
            <person name="Riddle C."/>
            <person name="Sallet E."/>
            <person name="Samain S."/>
            <person name="Samson N."/>
            <person name="Sanders I."/>
            <person name="Saurat O."/>
            <person name="Scarpelli C."/>
            <person name="Schiex T."/>
            <person name="Segurens B."/>
            <person name="Severin A.J."/>
            <person name="Sherrier D.J."/>
            <person name="Shi R."/>
            <person name="Sims S."/>
            <person name="Singer S.R."/>
            <person name="Sinharoy S."/>
            <person name="Sterck L."/>
            <person name="Viollet A."/>
            <person name="Wang B.B."/>
            <person name="Wang K."/>
            <person name="Wang M."/>
            <person name="Wang X."/>
            <person name="Warfsmann J."/>
            <person name="Weissenbach J."/>
            <person name="White D.D."/>
            <person name="White J.D."/>
            <person name="Wiley G.B."/>
            <person name="Wincker P."/>
            <person name="Xing Y."/>
            <person name="Yang L."/>
            <person name="Yao Z."/>
            <person name="Ying F."/>
            <person name="Zhai J."/>
            <person name="Zhou L."/>
            <person name="Zuber A."/>
            <person name="Denarie J."/>
            <person name="Dixon R.A."/>
            <person name="May G.D."/>
            <person name="Schwartz D.C."/>
            <person name="Rogers J."/>
            <person name="Quetier F."/>
            <person name="Town C.D."/>
            <person name="Roe B.A."/>
        </authorList>
    </citation>
    <scope>NUCLEOTIDE SEQUENCE [LARGE SCALE GENOMIC DNA]</scope>
    <source>
        <strain evidence="3">A17</strain>
        <strain evidence="4 5">cv. Jemalong A17</strain>
    </source>
</reference>
<dbReference type="AlphaFoldDB" id="G7K1H0"/>
<reference evidence="3 5" key="2">
    <citation type="journal article" date="2014" name="BMC Genomics">
        <title>An improved genome release (version Mt4.0) for the model legume Medicago truncatula.</title>
        <authorList>
            <person name="Tang H."/>
            <person name="Krishnakumar V."/>
            <person name="Bidwell S."/>
            <person name="Rosen B."/>
            <person name="Chan A."/>
            <person name="Zhou S."/>
            <person name="Gentzbittel L."/>
            <person name="Childs K.L."/>
            <person name="Yandell M."/>
            <person name="Gundlach H."/>
            <person name="Mayer K.F."/>
            <person name="Schwartz D.C."/>
            <person name="Town C.D."/>
        </authorList>
    </citation>
    <scope>GENOME REANNOTATION</scope>
    <source>
        <strain evidence="4 5">cv. Jemalong A17</strain>
    </source>
</reference>
<dbReference type="Proteomes" id="UP000002051">
    <property type="component" value="Chromosome 5"/>
</dbReference>
<dbReference type="EMBL" id="CM001221">
    <property type="protein sequence ID" value="AES96223.1"/>
    <property type="molecule type" value="Genomic_DNA"/>
</dbReference>
<keyword evidence="2" id="KW-0472">Membrane</keyword>
<evidence type="ECO:0000256" key="2">
    <source>
        <dbReference type="SAM" id="Phobius"/>
    </source>
</evidence>
<feature type="compositionally biased region" description="Basic and acidic residues" evidence="1">
    <location>
        <begin position="200"/>
        <end position="209"/>
    </location>
</feature>
<sequence length="209" mass="24063">MPGCNELHPALRDACDNIACKVTRLSKADISRLTEDELSRLMEDELSHLSKDEMNSLIEAEFSHCFALMEGLLSLLFPRKAKDKEITPPEYEHISDCFPVLIFKIFFLSLIGYIALVPITTISSDLYKWWLNKRYLSSIRQERLLSARCDVFYTKNAAQERLNPSKKPIVLSKYSRTSPTLKGVERYQEGTSRAVVPSRRSTDKEKQIR</sequence>
<name>G7K1H0_MEDTR</name>
<keyword evidence="2" id="KW-1133">Transmembrane helix</keyword>
<evidence type="ECO:0000256" key="1">
    <source>
        <dbReference type="SAM" id="MobiDB-lite"/>
    </source>
</evidence>
<evidence type="ECO:0000313" key="4">
    <source>
        <dbReference type="EnsemblPlants" id="AES96223"/>
    </source>
</evidence>
<keyword evidence="2 3" id="KW-0812">Transmembrane</keyword>
<gene>
    <name evidence="3" type="ordered locus">MTR_5g034680</name>
</gene>
<feature type="transmembrane region" description="Helical" evidence="2">
    <location>
        <begin position="105"/>
        <end position="127"/>
    </location>
</feature>
<evidence type="ECO:0000313" key="5">
    <source>
        <dbReference type="Proteomes" id="UP000002051"/>
    </source>
</evidence>
<dbReference type="EnsemblPlants" id="AES96223">
    <property type="protein sequence ID" value="AES96223"/>
    <property type="gene ID" value="MTR_5g034680"/>
</dbReference>